<dbReference type="Gene3D" id="3.40.630.30">
    <property type="match status" value="1"/>
</dbReference>
<name>A0A8J3QAF3_9ACTN</name>
<dbReference type="EMBL" id="BONY01000026">
    <property type="protein sequence ID" value="GIH06379.1"/>
    <property type="molecule type" value="Genomic_DNA"/>
</dbReference>
<dbReference type="PROSITE" id="PS51186">
    <property type="entry name" value="GNAT"/>
    <property type="match status" value="1"/>
</dbReference>
<protein>
    <submittedName>
        <fullName evidence="2">N-acetyltransferase</fullName>
    </submittedName>
</protein>
<dbReference type="InterPro" id="IPR016181">
    <property type="entry name" value="Acyl_CoA_acyltransferase"/>
</dbReference>
<dbReference type="SUPFAM" id="SSF55729">
    <property type="entry name" value="Acyl-CoA N-acyltransferases (Nat)"/>
    <property type="match status" value="1"/>
</dbReference>
<keyword evidence="3" id="KW-1185">Reference proteome</keyword>
<evidence type="ECO:0000313" key="2">
    <source>
        <dbReference type="EMBL" id="GIH06379.1"/>
    </source>
</evidence>
<evidence type="ECO:0000259" key="1">
    <source>
        <dbReference type="PROSITE" id="PS51186"/>
    </source>
</evidence>
<dbReference type="InterPro" id="IPR000182">
    <property type="entry name" value="GNAT_dom"/>
</dbReference>
<comment type="caution">
    <text evidence="2">The sequence shown here is derived from an EMBL/GenBank/DDBJ whole genome shotgun (WGS) entry which is preliminary data.</text>
</comment>
<proteinExistence type="predicted"/>
<dbReference type="AlphaFoldDB" id="A0A8J3QAF3"/>
<dbReference type="GO" id="GO:0016747">
    <property type="term" value="F:acyltransferase activity, transferring groups other than amino-acyl groups"/>
    <property type="evidence" value="ECO:0007669"/>
    <property type="project" value="InterPro"/>
</dbReference>
<dbReference type="InterPro" id="IPR052523">
    <property type="entry name" value="Trichothecene_AcTrans"/>
</dbReference>
<organism evidence="2 3">
    <name type="scientific">Rhizocola hellebori</name>
    <dbReference type="NCBI Taxonomy" id="1392758"/>
    <lineage>
        <taxon>Bacteria</taxon>
        <taxon>Bacillati</taxon>
        <taxon>Actinomycetota</taxon>
        <taxon>Actinomycetes</taxon>
        <taxon>Micromonosporales</taxon>
        <taxon>Micromonosporaceae</taxon>
        <taxon>Rhizocola</taxon>
    </lineage>
</organism>
<dbReference type="RefSeq" id="WP_203910187.1">
    <property type="nucleotide sequence ID" value="NZ_BONY01000026.1"/>
</dbReference>
<feature type="domain" description="N-acetyltransferase" evidence="1">
    <location>
        <begin position="1"/>
        <end position="185"/>
    </location>
</feature>
<reference evidence="2" key="1">
    <citation type="submission" date="2021-01" db="EMBL/GenBank/DDBJ databases">
        <title>Whole genome shotgun sequence of Rhizocola hellebori NBRC 109834.</title>
        <authorList>
            <person name="Komaki H."/>
            <person name="Tamura T."/>
        </authorList>
    </citation>
    <scope>NUCLEOTIDE SEQUENCE</scope>
    <source>
        <strain evidence="2">NBRC 109834</strain>
    </source>
</reference>
<dbReference type="CDD" id="cd04301">
    <property type="entry name" value="NAT_SF"/>
    <property type="match status" value="1"/>
</dbReference>
<accession>A0A8J3QAF3</accession>
<gene>
    <name evidence="2" type="ORF">Rhe02_44460</name>
</gene>
<sequence length="185" mass="20562">MIRQATKADVPALAVTLAEAFADDPVWNWLLPAAERKRRLFAVLLRYAVPKGHVYTVDSLEAVTIWSPPGGWKLPTSAMVRQALPMLYAAGSGLPRLLGRLGEIEKLHELVPPEHWYLDFIGTSNKARGQGLGSALLEDGLKHGLPVYLESSNPRNLSFYQRHGFQVTGEPVMKAGPPQWTLWRD</sequence>
<dbReference type="PANTHER" id="PTHR42791:SF1">
    <property type="entry name" value="N-ACETYLTRANSFERASE DOMAIN-CONTAINING PROTEIN"/>
    <property type="match status" value="1"/>
</dbReference>
<evidence type="ECO:0000313" key="3">
    <source>
        <dbReference type="Proteomes" id="UP000612899"/>
    </source>
</evidence>
<dbReference type="Pfam" id="PF13508">
    <property type="entry name" value="Acetyltransf_7"/>
    <property type="match status" value="1"/>
</dbReference>
<dbReference type="PANTHER" id="PTHR42791">
    <property type="entry name" value="GNAT FAMILY ACETYLTRANSFERASE"/>
    <property type="match status" value="1"/>
</dbReference>
<dbReference type="Proteomes" id="UP000612899">
    <property type="component" value="Unassembled WGS sequence"/>
</dbReference>